<accession>A0A3D4V527</accession>
<proteinExistence type="predicted"/>
<evidence type="ECO:0000313" key="3">
    <source>
        <dbReference type="EMBL" id="HCT56195.1"/>
    </source>
</evidence>
<reference evidence="3 4" key="1">
    <citation type="journal article" date="2018" name="Nat. Biotechnol.">
        <title>A standardized bacterial taxonomy based on genome phylogeny substantially revises the tree of life.</title>
        <authorList>
            <person name="Parks D.H."/>
            <person name="Chuvochina M."/>
            <person name="Waite D.W."/>
            <person name="Rinke C."/>
            <person name="Skarshewski A."/>
            <person name="Chaumeil P.A."/>
            <person name="Hugenholtz P."/>
        </authorList>
    </citation>
    <scope>NUCLEOTIDE SEQUENCE [LARGE SCALE GENOMIC DNA]</scope>
    <source>
        <strain evidence="3">UBA8844</strain>
    </source>
</reference>
<feature type="compositionally biased region" description="Low complexity" evidence="1">
    <location>
        <begin position="272"/>
        <end position="283"/>
    </location>
</feature>
<feature type="region of interest" description="Disordered" evidence="1">
    <location>
        <begin position="439"/>
        <end position="465"/>
    </location>
</feature>
<dbReference type="AlphaFoldDB" id="A0A3D4V527"/>
<dbReference type="GO" id="GO:0004181">
    <property type="term" value="F:metallocarboxypeptidase activity"/>
    <property type="evidence" value="ECO:0007669"/>
    <property type="project" value="InterPro"/>
</dbReference>
<feature type="domain" description="Peptidase M14" evidence="2">
    <location>
        <begin position="130"/>
        <end position="255"/>
    </location>
</feature>
<protein>
    <recommendedName>
        <fullName evidence="2">Peptidase M14 domain-containing protein</fullName>
    </recommendedName>
</protein>
<dbReference type="SUPFAM" id="SSF52317">
    <property type="entry name" value="Class I glutamine amidotransferase-like"/>
    <property type="match status" value="1"/>
</dbReference>
<comment type="caution">
    <text evidence="3">The sequence shown here is derived from an EMBL/GenBank/DDBJ whole genome shotgun (WGS) entry which is preliminary data.</text>
</comment>
<dbReference type="Pfam" id="PF00246">
    <property type="entry name" value="Peptidase_M14"/>
    <property type="match status" value="1"/>
</dbReference>
<feature type="region of interest" description="Disordered" evidence="1">
    <location>
        <begin position="272"/>
        <end position="299"/>
    </location>
</feature>
<evidence type="ECO:0000259" key="2">
    <source>
        <dbReference type="Pfam" id="PF00246"/>
    </source>
</evidence>
<dbReference type="InterPro" id="IPR029062">
    <property type="entry name" value="Class_I_gatase-like"/>
</dbReference>
<evidence type="ECO:0000313" key="4">
    <source>
        <dbReference type="Proteomes" id="UP000264071"/>
    </source>
</evidence>
<sequence>MLRMLTSLPFPWFSAPILRSCSVMHVGPRLSHCRPMRRTARRLLATLAFAPVLLPGQLSAQQSSLDTRDPNQKQDSTYAKNYLEWLATPKHGSPLVDHLPVVPGVPTPRDVLGYHVGAPRTLTYYADQLKYYRALAAASPRVKIETIGKSDEGRELVVIWISSEANLAKLDQNRKNLAKIADPRGMNEAQVKTLLSQTKPHYHLMGGLHSGETGPSETLMELAYRLAVESSPILNQVRDQLYVSITPAADADGRDRNVDWFFRGLEAQQANAAVQAPSASAPNDTTRRPAAPPAQGQGAGGAVPYWGKYVYHDNNRDINIKLMQMRAIIDWYFTAYPPIMHDLHEAMPLMYTYTGGPPQNPNLDPILFAELPWFGNWEMAQMTKWGMPGVYTHAFMDGWSPGYLGSVAYNHNGLMKMYETQSGRDLDSTAMAKARAGQDVSTATPGGGFGGRPATIPTGRGGGQDREWYRGNPIGFNDLATFTRRANANYMQSGVISALQLASMFPQTVLENFYIKTKNSIDEGSNKAPYGFILPLQKDMTRVAEMVNLLRIQRIEIGQATQPVKVGNVTYAAGSYIIKRNQPYGRLAKNLLEKQDYPDARLNTYDDSGWSMGFAMGVDVVSVAEKSILDAPVTPVEKVVLKGTVKGASGSTIAVAHLGSNNMVSFRYLARNVPMKVAERSFAAGDTTYPAGSFIIDAKHASTVRRLVDSLGLTATMLPSAPSVATHDADVPRIAIYTQWTGTQTLGWYRLTFDEFKIPFELIYKERVVQGNLRRDFDVILVAEQNLSRQTVMQAPAARPVPYQNSAKYKFLGVYGSTPDITGGFGQKGVDAFAAFLEAGGTLIAVGESARLPIEFGWAGTVDKTPVPGLTAQRPLVEAEVTRPEHPVFYGFGKTTIPVKYVGGTPFKVGIADESNVLARYVGGEKSVISGLMTGADSLKSRPFAVDVPNALKGKGRVIMFANNPIYRWQNHGEFGMIFNSIINWNDAGAPKEPKPAQPIVP</sequence>
<gene>
    <name evidence="3" type="ORF">DGD08_03170</name>
</gene>
<evidence type="ECO:0000256" key="1">
    <source>
        <dbReference type="SAM" id="MobiDB-lite"/>
    </source>
</evidence>
<dbReference type="InterPro" id="IPR000834">
    <property type="entry name" value="Peptidase_M14"/>
</dbReference>
<dbReference type="OMA" id="KRNQPYG"/>
<name>A0A3D4V527_9BACT</name>
<dbReference type="GO" id="GO:0006508">
    <property type="term" value="P:proteolysis"/>
    <property type="evidence" value="ECO:0007669"/>
    <property type="project" value="InterPro"/>
</dbReference>
<organism evidence="3 4">
    <name type="scientific">Gemmatimonas aurantiaca</name>
    <dbReference type="NCBI Taxonomy" id="173480"/>
    <lineage>
        <taxon>Bacteria</taxon>
        <taxon>Pseudomonadati</taxon>
        <taxon>Gemmatimonadota</taxon>
        <taxon>Gemmatimonadia</taxon>
        <taxon>Gemmatimonadales</taxon>
        <taxon>Gemmatimonadaceae</taxon>
        <taxon>Gemmatimonas</taxon>
    </lineage>
</organism>
<dbReference type="SUPFAM" id="SSF53187">
    <property type="entry name" value="Zn-dependent exopeptidases"/>
    <property type="match status" value="1"/>
</dbReference>
<dbReference type="Gene3D" id="3.40.630.10">
    <property type="entry name" value="Zn peptidases"/>
    <property type="match status" value="1"/>
</dbReference>
<dbReference type="GO" id="GO:0008270">
    <property type="term" value="F:zinc ion binding"/>
    <property type="evidence" value="ECO:0007669"/>
    <property type="project" value="InterPro"/>
</dbReference>
<dbReference type="Proteomes" id="UP000264071">
    <property type="component" value="Unassembled WGS sequence"/>
</dbReference>
<dbReference type="EMBL" id="DPIY01000004">
    <property type="protein sequence ID" value="HCT56195.1"/>
    <property type="molecule type" value="Genomic_DNA"/>
</dbReference>